<evidence type="ECO:0000256" key="7">
    <source>
        <dbReference type="ARBA" id="ARBA00023136"/>
    </source>
</evidence>
<dbReference type="EMBL" id="CAJJDN010000022">
    <property type="protein sequence ID" value="CAD8066736.1"/>
    <property type="molecule type" value="Genomic_DNA"/>
</dbReference>
<feature type="compositionally biased region" description="Polar residues" evidence="10">
    <location>
        <begin position="128"/>
        <end position="138"/>
    </location>
</feature>
<evidence type="ECO:0000256" key="4">
    <source>
        <dbReference type="ARBA" id="ARBA00022989"/>
    </source>
</evidence>
<keyword evidence="8" id="KW-0479">Metal-binding</keyword>
<protein>
    <recommendedName>
        <fullName evidence="11">Cytochrome b5 heme-binding domain-containing protein</fullName>
    </recommendedName>
</protein>
<dbReference type="GO" id="GO:0046872">
    <property type="term" value="F:metal ion binding"/>
    <property type="evidence" value="ECO:0007669"/>
    <property type="project" value="UniProtKB-UniRule"/>
</dbReference>
<comment type="subcellular location">
    <subcellularLocation>
        <location evidence="1">Endoplasmic reticulum membrane</location>
        <topology evidence="1">Multi-pass membrane protein</topology>
    </subcellularLocation>
</comment>
<dbReference type="PANTHER" id="PTHR12863">
    <property type="entry name" value="FATTY ACID HYDROXYLASE"/>
    <property type="match status" value="1"/>
</dbReference>
<evidence type="ECO:0000256" key="9">
    <source>
        <dbReference type="SAM" id="Coils"/>
    </source>
</evidence>
<comment type="caution">
    <text evidence="12">The sequence shown here is derived from an EMBL/GenBank/DDBJ whole genome shotgun (WGS) entry which is preliminary data.</text>
</comment>
<keyword evidence="9" id="KW-0175">Coiled coil</keyword>
<evidence type="ECO:0000256" key="8">
    <source>
        <dbReference type="RuleBase" id="RU362121"/>
    </source>
</evidence>
<keyword evidence="3" id="KW-0256">Endoplasmic reticulum</keyword>
<feature type="region of interest" description="Disordered" evidence="10">
    <location>
        <begin position="128"/>
        <end position="162"/>
    </location>
</feature>
<keyword evidence="5" id="KW-0560">Oxidoreductase</keyword>
<dbReference type="PROSITE" id="PS50255">
    <property type="entry name" value="CYTOCHROME_B5_2"/>
    <property type="match status" value="1"/>
</dbReference>
<sequence length="425" mass="50154">MKIYDNNFYQNEQKFQNIPFLCCFLSRAIKIEQFEQRLLYVYHNSVYDLSDFIEKHPGGRGPLNTYKGRDLENIFFNPAIHKHSQSALYTLERYKCGIIENKPLQQQCQQQQSMLGSKSTNVSQSIITNKSQKNTPQKNDPEKKHQQKSQSVKPKAPQQEDRLNQSMSKLNQSMTSSVKSQFLLIPTQQEILMIQKQKQQKLIKQWKQSEIDELKRQQAEVEQLRIEKNEDRKTQSEILVSAPKKLTNPYYLAWLEKQQQQEQQKKEESKYTNILPAYLTQSIDQQFIKQEDTKIQQINYDIEKKKQYDQKLSQSVIVEKTQKKVNPYYEEWKRRQSLKSQESQKELILNEVNKLSKQQSIILEENESQISGQPSSMNNSFQRSYSMSQRTIIQEDLQLSVPVFSPKFISPIKAKFIISSSMKKL</sequence>
<keyword evidence="4" id="KW-1133">Transmembrane helix</keyword>
<dbReference type="Pfam" id="PF00173">
    <property type="entry name" value="Cyt-b5"/>
    <property type="match status" value="1"/>
</dbReference>
<dbReference type="PROSITE" id="PS00191">
    <property type="entry name" value="CYTOCHROME_B5_1"/>
    <property type="match status" value="1"/>
</dbReference>
<dbReference type="SMART" id="SM01117">
    <property type="entry name" value="Cyt-b5"/>
    <property type="match status" value="1"/>
</dbReference>
<feature type="coiled-coil region" evidence="9">
    <location>
        <begin position="204"/>
        <end position="234"/>
    </location>
</feature>
<keyword evidence="13" id="KW-1185">Reference proteome</keyword>
<dbReference type="InterPro" id="IPR014430">
    <property type="entry name" value="Scs7"/>
</dbReference>
<name>A0A8S1LQA1_9CILI</name>
<keyword evidence="2" id="KW-0812">Transmembrane</keyword>
<accession>A0A8S1LQA1</accession>
<dbReference type="InterPro" id="IPR018506">
    <property type="entry name" value="Cyt_B5_heme-BS"/>
</dbReference>
<dbReference type="GO" id="GO:0006631">
    <property type="term" value="P:fatty acid metabolic process"/>
    <property type="evidence" value="ECO:0007669"/>
    <property type="project" value="TreeGrafter"/>
</dbReference>
<evidence type="ECO:0000256" key="6">
    <source>
        <dbReference type="ARBA" id="ARBA00023098"/>
    </source>
</evidence>
<evidence type="ECO:0000313" key="12">
    <source>
        <dbReference type="EMBL" id="CAD8066736.1"/>
    </source>
</evidence>
<dbReference type="GO" id="GO:0020037">
    <property type="term" value="F:heme binding"/>
    <property type="evidence" value="ECO:0007669"/>
    <property type="project" value="UniProtKB-UniRule"/>
</dbReference>
<evidence type="ECO:0000256" key="2">
    <source>
        <dbReference type="ARBA" id="ARBA00022692"/>
    </source>
</evidence>
<dbReference type="Proteomes" id="UP000692954">
    <property type="component" value="Unassembled WGS sequence"/>
</dbReference>
<dbReference type="GO" id="GO:0080132">
    <property type="term" value="F:fatty acid 2-hydroxylase activity"/>
    <property type="evidence" value="ECO:0007669"/>
    <property type="project" value="InterPro"/>
</dbReference>
<gene>
    <name evidence="12" type="ORF">PSON_ATCC_30995.1.T0220055</name>
</gene>
<organism evidence="12 13">
    <name type="scientific">Paramecium sonneborni</name>
    <dbReference type="NCBI Taxonomy" id="65129"/>
    <lineage>
        <taxon>Eukaryota</taxon>
        <taxon>Sar</taxon>
        <taxon>Alveolata</taxon>
        <taxon>Ciliophora</taxon>
        <taxon>Intramacronucleata</taxon>
        <taxon>Oligohymenophorea</taxon>
        <taxon>Peniculida</taxon>
        <taxon>Parameciidae</taxon>
        <taxon>Paramecium</taxon>
    </lineage>
</organism>
<keyword evidence="8" id="KW-0408">Iron</keyword>
<comment type="similarity">
    <text evidence="8">Belongs to the cytochrome b5 family.</text>
</comment>
<evidence type="ECO:0000256" key="5">
    <source>
        <dbReference type="ARBA" id="ARBA00023002"/>
    </source>
</evidence>
<evidence type="ECO:0000256" key="3">
    <source>
        <dbReference type="ARBA" id="ARBA00022824"/>
    </source>
</evidence>
<dbReference type="GO" id="GO:0005789">
    <property type="term" value="C:endoplasmic reticulum membrane"/>
    <property type="evidence" value="ECO:0007669"/>
    <property type="project" value="UniProtKB-SubCell"/>
</dbReference>
<proteinExistence type="inferred from homology"/>
<keyword evidence="8" id="KW-0349">Heme</keyword>
<feature type="domain" description="Cytochrome b5 heme-binding" evidence="11">
    <location>
        <begin position="35"/>
        <end position="100"/>
    </location>
</feature>
<dbReference type="AlphaFoldDB" id="A0A8S1LQA1"/>
<dbReference type="InterPro" id="IPR001199">
    <property type="entry name" value="Cyt_B5-like_heme/steroid-bd"/>
</dbReference>
<keyword evidence="7" id="KW-0472">Membrane</keyword>
<reference evidence="12" key="1">
    <citation type="submission" date="2021-01" db="EMBL/GenBank/DDBJ databases">
        <authorList>
            <consortium name="Genoscope - CEA"/>
            <person name="William W."/>
        </authorList>
    </citation>
    <scope>NUCLEOTIDE SEQUENCE</scope>
</reference>
<dbReference type="OrthoDB" id="302056at2759"/>
<dbReference type="PANTHER" id="PTHR12863:SF1">
    <property type="entry name" value="FATTY ACID 2-HYDROXYLASE"/>
    <property type="match status" value="1"/>
</dbReference>
<evidence type="ECO:0000256" key="10">
    <source>
        <dbReference type="SAM" id="MobiDB-lite"/>
    </source>
</evidence>
<evidence type="ECO:0000256" key="1">
    <source>
        <dbReference type="ARBA" id="ARBA00004477"/>
    </source>
</evidence>
<evidence type="ECO:0000259" key="11">
    <source>
        <dbReference type="PROSITE" id="PS50255"/>
    </source>
</evidence>
<keyword evidence="6" id="KW-0443">Lipid metabolism</keyword>
<evidence type="ECO:0000313" key="13">
    <source>
        <dbReference type="Proteomes" id="UP000692954"/>
    </source>
</evidence>